<accession>A0AAV9APV4</accession>
<evidence type="ECO:0000313" key="2">
    <source>
        <dbReference type="EMBL" id="KAK1266150.1"/>
    </source>
</evidence>
<reference evidence="2" key="1">
    <citation type="journal article" date="2023" name="Nat. Commun.">
        <title>Diploid and tetraploid genomes of Acorus and the evolution of monocots.</title>
        <authorList>
            <person name="Ma L."/>
            <person name="Liu K.W."/>
            <person name="Li Z."/>
            <person name="Hsiao Y.Y."/>
            <person name="Qi Y."/>
            <person name="Fu T."/>
            <person name="Tang G.D."/>
            <person name="Zhang D."/>
            <person name="Sun W.H."/>
            <person name="Liu D.K."/>
            <person name="Li Y."/>
            <person name="Chen G.Z."/>
            <person name="Liu X.D."/>
            <person name="Liao X.Y."/>
            <person name="Jiang Y.T."/>
            <person name="Yu X."/>
            <person name="Hao Y."/>
            <person name="Huang J."/>
            <person name="Zhao X.W."/>
            <person name="Ke S."/>
            <person name="Chen Y.Y."/>
            <person name="Wu W.L."/>
            <person name="Hsu J.L."/>
            <person name="Lin Y.F."/>
            <person name="Huang M.D."/>
            <person name="Li C.Y."/>
            <person name="Huang L."/>
            <person name="Wang Z.W."/>
            <person name="Zhao X."/>
            <person name="Zhong W.Y."/>
            <person name="Peng D.H."/>
            <person name="Ahmad S."/>
            <person name="Lan S."/>
            <person name="Zhang J.S."/>
            <person name="Tsai W.C."/>
            <person name="Van de Peer Y."/>
            <person name="Liu Z.J."/>
        </authorList>
    </citation>
    <scope>NUCLEOTIDE SEQUENCE</scope>
    <source>
        <strain evidence="2">SCP</strain>
    </source>
</reference>
<feature type="compositionally biased region" description="Basic and acidic residues" evidence="1">
    <location>
        <begin position="83"/>
        <end position="96"/>
    </location>
</feature>
<evidence type="ECO:0000256" key="1">
    <source>
        <dbReference type="SAM" id="MobiDB-lite"/>
    </source>
</evidence>
<dbReference type="AlphaFoldDB" id="A0AAV9APV4"/>
<name>A0AAV9APV4_ACOGR</name>
<keyword evidence="3" id="KW-1185">Reference proteome</keyword>
<gene>
    <name evidence="2" type="ORF">QJS04_geneDACA002491</name>
</gene>
<reference evidence="2" key="2">
    <citation type="submission" date="2023-06" db="EMBL/GenBank/DDBJ databases">
        <authorList>
            <person name="Ma L."/>
            <person name="Liu K.-W."/>
            <person name="Li Z."/>
            <person name="Hsiao Y.-Y."/>
            <person name="Qi Y."/>
            <person name="Fu T."/>
            <person name="Tang G."/>
            <person name="Zhang D."/>
            <person name="Sun W.-H."/>
            <person name="Liu D.-K."/>
            <person name="Li Y."/>
            <person name="Chen G.-Z."/>
            <person name="Liu X.-D."/>
            <person name="Liao X.-Y."/>
            <person name="Jiang Y.-T."/>
            <person name="Yu X."/>
            <person name="Hao Y."/>
            <person name="Huang J."/>
            <person name="Zhao X.-W."/>
            <person name="Ke S."/>
            <person name="Chen Y.-Y."/>
            <person name="Wu W.-L."/>
            <person name="Hsu J.-L."/>
            <person name="Lin Y.-F."/>
            <person name="Huang M.-D."/>
            <person name="Li C.-Y."/>
            <person name="Huang L."/>
            <person name="Wang Z.-W."/>
            <person name="Zhao X."/>
            <person name="Zhong W.-Y."/>
            <person name="Peng D.-H."/>
            <person name="Ahmad S."/>
            <person name="Lan S."/>
            <person name="Zhang J.-S."/>
            <person name="Tsai W.-C."/>
            <person name="Van De Peer Y."/>
            <person name="Liu Z.-J."/>
        </authorList>
    </citation>
    <scope>NUCLEOTIDE SEQUENCE</scope>
    <source>
        <strain evidence="2">SCP</strain>
        <tissue evidence="2">Leaves</tissue>
    </source>
</reference>
<dbReference type="Proteomes" id="UP001179952">
    <property type="component" value="Unassembled WGS sequence"/>
</dbReference>
<evidence type="ECO:0000313" key="3">
    <source>
        <dbReference type="Proteomes" id="UP001179952"/>
    </source>
</evidence>
<sequence>MAISNPPETYDQKLDPSTVSTPSLRRRPSAPDTSSTNLPPAAVTPVLDSSSSSSVSGVETGSDGEIRRVEKVDSSTDGGVGDGGDRRSDVAGHVMEEPELPLRFTYRASAPAHRRVKESPLSSDLIFKQDKTLTIKISRGSTGGSLKEFFVNP</sequence>
<feature type="region of interest" description="Disordered" evidence="1">
    <location>
        <begin position="1"/>
        <end position="96"/>
    </location>
</feature>
<organism evidence="2 3">
    <name type="scientific">Acorus gramineus</name>
    <name type="common">Dwarf sweet flag</name>
    <dbReference type="NCBI Taxonomy" id="55184"/>
    <lineage>
        <taxon>Eukaryota</taxon>
        <taxon>Viridiplantae</taxon>
        <taxon>Streptophyta</taxon>
        <taxon>Embryophyta</taxon>
        <taxon>Tracheophyta</taxon>
        <taxon>Spermatophyta</taxon>
        <taxon>Magnoliopsida</taxon>
        <taxon>Liliopsida</taxon>
        <taxon>Acoraceae</taxon>
        <taxon>Acorus</taxon>
    </lineage>
</organism>
<proteinExistence type="predicted"/>
<dbReference type="EMBL" id="JAUJYN010000007">
    <property type="protein sequence ID" value="KAK1266150.1"/>
    <property type="molecule type" value="Genomic_DNA"/>
</dbReference>
<protein>
    <submittedName>
        <fullName evidence="2">Diacylglycerol O-acyltransferase 1</fullName>
    </submittedName>
</protein>
<feature type="compositionally biased region" description="Low complexity" evidence="1">
    <location>
        <begin position="48"/>
        <end position="63"/>
    </location>
</feature>
<comment type="caution">
    <text evidence="2">The sequence shown here is derived from an EMBL/GenBank/DDBJ whole genome shotgun (WGS) entry which is preliminary data.</text>
</comment>
<feature type="compositionally biased region" description="Basic and acidic residues" evidence="1">
    <location>
        <begin position="64"/>
        <end position="74"/>
    </location>
</feature>